<keyword evidence="3 7" id="KW-0732">Signal</keyword>
<dbReference type="PANTHER" id="PTHR12924">
    <property type="entry name" value="TRANSLOCON-ASSOCIATED PROTEIN, ALPHA SUBUNIT"/>
    <property type="match status" value="1"/>
</dbReference>
<dbReference type="EMBL" id="GBEZ01004819">
    <property type="protein sequence ID" value="JAC80427.1"/>
    <property type="molecule type" value="Transcribed_RNA"/>
</dbReference>
<comment type="similarity">
    <text evidence="7">Belongs to the TRAP-alpha family.</text>
</comment>
<dbReference type="PANTHER" id="PTHR12924:SF0">
    <property type="entry name" value="TRANSLOCON-ASSOCIATED PROTEIN SUBUNIT ALPHA"/>
    <property type="match status" value="1"/>
</dbReference>
<comment type="domain">
    <text evidence="7">Shows a remarkable charge distribution with the N-terminus being highly negatively charged, and the cytoplasmic C-terminus positively charged.</text>
</comment>
<name>A0A061S5G0_9CHLO</name>
<keyword evidence="5 7" id="KW-1133">Transmembrane helix</keyword>
<comment type="subunit">
    <text evidence="7">Heterotetramer of TRAP-alpha, TRAP-beta, TRAP-delta and TRAP-gamma.</text>
</comment>
<evidence type="ECO:0000256" key="7">
    <source>
        <dbReference type="RuleBase" id="RU368074"/>
    </source>
</evidence>
<dbReference type="Pfam" id="PF03896">
    <property type="entry name" value="TRAP_alpha"/>
    <property type="match status" value="1"/>
</dbReference>
<feature type="transmembrane region" description="Helical" evidence="7">
    <location>
        <begin position="146"/>
        <end position="168"/>
    </location>
</feature>
<proteinExistence type="inferred from homology"/>
<keyword evidence="4 7" id="KW-0256">Endoplasmic reticulum</keyword>
<evidence type="ECO:0000256" key="1">
    <source>
        <dbReference type="ARBA" id="ARBA00004115"/>
    </source>
</evidence>
<organism evidence="8">
    <name type="scientific">Tetraselmis sp. GSL018</name>
    <dbReference type="NCBI Taxonomy" id="582737"/>
    <lineage>
        <taxon>Eukaryota</taxon>
        <taxon>Viridiplantae</taxon>
        <taxon>Chlorophyta</taxon>
        <taxon>core chlorophytes</taxon>
        <taxon>Chlorodendrophyceae</taxon>
        <taxon>Chlorodendrales</taxon>
        <taxon>Chlorodendraceae</taxon>
        <taxon>Tetraselmis</taxon>
    </lineage>
</organism>
<keyword evidence="2 7" id="KW-0812">Transmembrane</keyword>
<comment type="subcellular location">
    <subcellularLocation>
        <location evidence="1 7">Endoplasmic reticulum membrane</location>
        <topology evidence="1 7">Single-pass type I membrane protein</topology>
    </subcellularLocation>
</comment>
<sequence>MDTHLGNRCTDPSFPQHSPPWLCSGLVVVPSMRLAGANVDVVLGLHNSASQPYNISAIMGSLNSPLDFGIYVQNFTLQGYGVQVDPDGEASVLYTFRPDAALHPREFTVALTVFYTAAQGGISSTTFFNQTIEIVEPPRTIDAEIIFLWFLMLGTVGFLLYKAYAYVFKLLGGKSRGRKKAAAPSSASSDDWITGTALHLERKKAERVAAKAKAAAEGKTD</sequence>
<evidence type="ECO:0000313" key="8">
    <source>
        <dbReference type="EMBL" id="JAC80427.1"/>
    </source>
</evidence>
<evidence type="ECO:0000256" key="4">
    <source>
        <dbReference type="ARBA" id="ARBA00022824"/>
    </source>
</evidence>
<dbReference type="GO" id="GO:0005789">
    <property type="term" value="C:endoplasmic reticulum membrane"/>
    <property type="evidence" value="ECO:0007669"/>
    <property type="project" value="UniProtKB-SubCell"/>
</dbReference>
<gene>
    <name evidence="8" type="ORF">TSPGSL018_10306</name>
</gene>
<accession>A0A061S5G0</accession>
<evidence type="ECO:0000256" key="2">
    <source>
        <dbReference type="ARBA" id="ARBA00022692"/>
    </source>
</evidence>
<comment type="function">
    <text evidence="7">TRAP proteins are part of a complex whose function is to bind calcium to the ER membrane and thereby regulate the retention of ER resident proteins. May be involved in the recycling of the translocation apparatus after completion of the translocation process or may function as a membrane-bound chaperone facilitating folding of translocated proteins.</text>
</comment>
<dbReference type="InterPro" id="IPR005595">
    <property type="entry name" value="TRAP_alpha"/>
</dbReference>
<keyword evidence="7" id="KW-0106">Calcium</keyword>
<keyword evidence="6 7" id="KW-0472">Membrane</keyword>
<dbReference type="AlphaFoldDB" id="A0A061S5G0"/>
<reference evidence="8" key="1">
    <citation type="submission" date="2014-05" db="EMBL/GenBank/DDBJ databases">
        <title>The transcriptome of the halophilic microalga Tetraselmis sp. GSL018 isolated from the Great Salt Lake, Utah.</title>
        <authorList>
            <person name="Jinkerson R.E."/>
            <person name="D'Adamo S."/>
            <person name="Posewitz M.C."/>
        </authorList>
    </citation>
    <scope>NUCLEOTIDE SEQUENCE</scope>
    <source>
        <strain evidence="8">GSL018</strain>
    </source>
</reference>
<evidence type="ECO:0000256" key="6">
    <source>
        <dbReference type="ARBA" id="ARBA00023136"/>
    </source>
</evidence>
<protein>
    <recommendedName>
        <fullName evidence="7">Translocon-associated protein subunit alpha</fullName>
        <shortName evidence="7">TRAP-alpha</shortName>
    </recommendedName>
    <alternativeName>
        <fullName evidence="7">Signal sequence receptor subunit alpha</fullName>
    </alternativeName>
</protein>
<evidence type="ECO:0000256" key="3">
    <source>
        <dbReference type="ARBA" id="ARBA00022729"/>
    </source>
</evidence>
<evidence type="ECO:0000256" key="5">
    <source>
        <dbReference type="ARBA" id="ARBA00022989"/>
    </source>
</evidence>